<protein>
    <recommendedName>
        <fullName evidence="13">Acetyl-coenzyme A carboxylase carboxyl transferase subunit beta</fullName>
        <shortName evidence="13">ACCase subunit beta</shortName>
        <shortName evidence="13">Acetyl-CoA carboxylase carboxyltransferase subunit beta</shortName>
        <ecNumber evidence="13">2.1.3.15</ecNumber>
    </recommendedName>
</protein>
<dbReference type="HAMAP" id="MF_01395">
    <property type="entry name" value="AcetylCoA_CT_beta"/>
    <property type="match status" value="1"/>
</dbReference>
<comment type="catalytic activity">
    <reaction evidence="13">
        <text>N(6)-carboxybiotinyl-L-lysyl-[protein] + acetyl-CoA = N(6)-biotinyl-L-lysyl-[protein] + malonyl-CoA</text>
        <dbReference type="Rhea" id="RHEA:54728"/>
        <dbReference type="Rhea" id="RHEA-COMP:10505"/>
        <dbReference type="Rhea" id="RHEA-COMP:10506"/>
        <dbReference type="ChEBI" id="CHEBI:57288"/>
        <dbReference type="ChEBI" id="CHEBI:57384"/>
        <dbReference type="ChEBI" id="CHEBI:83144"/>
        <dbReference type="ChEBI" id="CHEBI:83145"/>
        <dbReference type="EC" id="2.1.3.15"/>
    </reaction>
</comment>
<reference evidence="15 16" key="1">
    <citation type="submission" date="2018-06" db="EMBL/GenBank/DDBJ databases">
        <title>Genomic Encyclopedia of Type Strains, Phase IV (KMG-IV): sequencing the most valuable type-strain genomes for metagenomic binning, comparative biology and taxonomic classification.</title>
        <authorList>
            <person name="Goeker M."/>
        </authorList>
    </citation>
    <scope>NUCLEOTIDE SEQUENCE [LARGE SCALE GENOMIC DNA]</scope>
    <source>
        <strain evidence="15 16">DSM 5</strain>
    </source>
</reference>
<feature type="binding site" evidence="13">
    <location>
        <position position="34"/>
    </location>
    <ligand>
        <name>Zn(2+)</name>
        <dbReference type="ChEBI" id="CHEBI:29105"/>
    </ligand>
</feature>
<dbReference type="GO" id="GO:0006633">
    <property type="term" value="P:fatty acid biosynthetic process"/>
    <property type="evidence" value="ECO:0007669"/>
    <property type="project" value="UniProtKB-KW"/>
</dbReference>
<gene>
    <name evidence="13" type="primary">accD</name>
    <name evidence="15" type="ORF">C7437_10169</name>
</gene>
<dbReference type="UniPathway" id="UPA00655">
    <property type="reaction ID" value="UER00711"/>
</dbReference>
<comment type="caution">
    <text evidence="15">The sequence shown here is derived from an EMBL/GenBank/DDBJ whole genome shotgun (WGS) entry which is preliminary data.</text>
</comment>
<dbReference type="RefSeq" id="WP_111437667.1">
    <property type="nucleotide sequence ID" value="NZ_QKZI01000001.1"/>
</dbReference>
<evidence type="ECO:0000256" key="11">
    <source>
        <dbReference type="ARBA" id="ARBA00023160"/>
    </source>
</evidence>
<dbReference type="EC" id="2.1.3.15" evidence="13"/>
<comment type="subcellular location">
    <subcellularLocation>
        <location evidence="1 13">Cytoplasm</location>
    </subcellularLocation>
</comment>
<keyword evidence="10 13" id="KW-0443">Lipid metabolism</keyword>
<comment type="pathway">
    <text evidence="13">Lipid metabolism; malonyl-CoA biosynthesis; malonyl-CoA from acetyl-CoA: step 1/1.</text>
</comment>
<accession>A0A2W7MKC1</accession>
<dbReference type="GO" id="GO:0008270">
    <property type="term" value="F:zinc ion binding"/>
    <property type="evidence" value="ECO:0007669"/>
    <property type="project" value="UniProtKB-UniRule"/>
</dbReference>
<dbReference type="PROSITE" id="PS50980">
    <property type="entry name" value="COA_CT_NTER"/>
    <property type="match status" value="1"/>
</dbReference>
<keyword evidence="5 13" id="KW-0547">Nucleotide-binding</keyword>
<dbReference type="InterPro" id="IPR011762">
    <property type="entry name" value="COA_CT_N"/>
</dbReference>
<keyword evidence="8 13" id="KW-0862">Zinc</keyword>
<dbReference type="EMBL" id="QKZI01000001">
    <property type="protein sequence ID" value="PZX06968.1"/>
    <property type="molecule type" value="Genomic_DNA"/>
</dbReference>
<dbReference type="InterPro" id="IPR034733">
    <property type="entry name" value="AcCoA_carboxyl_beta"/>
</dbReference>
<dbReference type="Proteomes" id="UP000248646">
    <property type="component" value="Unassembled WGS sequence"/>
</dbReference>
<evidence type="ECO:0000256" key="1">
    <source>
        <dbReference type="ARBA" id="ARBA00004496"/>
    </source>
</evidence>
<comment type="subunit">
    <text evidence="13">Acetyl-CoA carboxylase is a heterohexamer composed of biotin carboxyl carrier protein (AccB), biotin carboxylase (AccC) and two subunits each of ACCase subunit alpha (AccA) and ACCase subunit beta (AccD).</text>
</comment>
<evidence type="ECO:0000259" key="14">
    <source>
        <dbReference type="PROSITE" id="PS50980"/>
    </source>
</evidence>
<dbReference type="Gene3D" id="3.90.226.10">
    <property type="entry name" value="2-enoyl-CoA Hydratase, Chain A, domain 1"/>
    <property type="match status" value="1"/>
</dbReference>
<name>A0A2W7MKC1_9BACI</name>
<dbReference type="InterPro" id="IPR000438">
    <property type="entry name" value="Acetyl_CoA_COase_Trfase_b_su"/>
</dbReference>
<comment type="cofactor">
    <cofactor evidence="13">
        <name>Zn(2+)</name>
        <dbReference type="ChEBI" id="CHEBI:29105"/>
    </cofactor>
    <text evidence="13">Binds 1 zinc ion per subunit.</text>
</comment>
<evidence type="ECO:0000256" key="3">
    <source>
        <dbReference type="ARBA" id="ARBA00022679"/>
    </source>
</evidence>
<dbReference type="NCBIfam" id="TIGR00515">
    <property type="entry name" value="accD"/>
    <property type="match status" value="1"/>
</dbReference>
<dbReference type="PRINTS" id="PR01070">
    <property type="entry name" value="ACCCTRFRASEB"/>
</dbReference>
<keyword evidence="7 13" id="KW-0276">Fatty acid metabolism</keyword>
<keyword evidence="2 13" id="KW-0444">Lipid biosynthesis</keyword>
<dbReference type="GO" id="GO:0005524">
    <property type="term" value="F:ATP binding"/>
    <property type="evidence" value="ECO:0007669"/>
    <property type="project" value="UniProtKB-KW"/>
</dbReference>
<dbReference type="Pfam" id="PF17848">
    <property type="entry name" value="Zn_ribbon_ACC"/>
    <property type="match status" value="1"/>
</dbReference>
<organism evidence="15 16">
    <name type="scientific">Psychrobacillus insolitus</name>
    <dbReference type="NCBI Taxonomy" id="1461"/>
    <lineage>
        <taxon>Bacteria</taxon>
        <taxon>Bacillati</taxon>
        <taxon>Bacillota</taxon>
        <taxon>Bacilli</taxon>
        <taxon>Bacillales</taxon>
        <taxon>Bacillaceae</taxon>
        <taxon>Psychrobacillus</taxon>
    </lineage>
</organism>
<evidence type="ECO:0000313" key="16">
    <source>
        <dbReference type="Proteomes" id="UP000248646"/>
    </source>
</evidence>
<dbReference type="InterPro" id="IPR041010">
    <property type="entry name" value="Znf-ACC"/>
</dbReference>
<dbReference type="GO" id="GO:0016743">
    <property type="term" value="F:carboxyl- or carbamoyltransferase activity"/>
    <property type="evidence" value="ECO:0007669"/>
    <property type="project" value="UniProtKB-UniRule"/>
</dbReference>
<comment type="function">
    <text evidence="12 13">Component of the acetyl coenzyme A carboxylase (ACC) complex. Biotin carboxylase (BC) catalyzes the carboxylation of biotin on its carrier protein (BCCP) and then the CO(2) group is transferred by the transcarboxylase to acetyl-CoA to form malonyl-CoA.</text>
</comment>
<dbReference type="GO" id="GO:0009317">
    <property type="term" value="C:acetyl-CoA carboxylase complex"/>
    <property type="evidence" value="ECO:0007669"/>
    <property type="project" value="InterPro"/>
</dbReference>
<dbReference type="PANTHER" id="PTHR42995">
    <property type="entry name" value="ACETYL-COENZYME A CARBOXYLASE CARBOXYL TRANSFERASE SUBUNIT BETA, CHLOROPLASTIC"/>
    <property type="match status" value="1"/>
</dbReference>
<feature type="domain" description="CoA carboxyltransferase N-terminal" evidence="14">
    <location>
        <begin position="30"/>
        <end position="289"/>
    </location>
</feature>
<keyword evidence="4 13" id="KW-0479">Metal-binding</keyword>
<keyword evidence="16" id="KW-1185">Reference proteome</keyword>
<dbReference type="GO" id="GO:0003989">
    <property type="term" value="F:acetyl-CoA carboxylase activity"/>
    <property type="evidence" value="ECO:0007669"/>
    <property type="project" value="InterPro"/>
</dbReference>
<keyword evidence="13" id="KW-0963">Cytoplasm</keyword>
<evidence type="ECO:0000256" key="12">
    <source>
        <dbReference type="ARBA" id="ARBA00025280"/>
    </source>
</evidence>
<feature type="binding site" evidence="13">
    <location>
        <position position="53"/>
    </location>
    <ligand>
        <name>Zn(2+)</name>
        <dbReference type="ChEBI" id="CHEBI:29105"/>
    </ligand>
</feature>
<evidence type="ECO:0000256" key="9">
    <source>
        <dbReference type="ARBA" id="ARBA00022840"/>
    </source>
</evidence>
<evidence type="ECO:0000256" key="8">
    <source>
        <dbReference type="ARBA" id="ARBA00022833"/>
    </source>
</evidence>
<dbReference type="PANTHER" id="PTHR42995:SF5">
    <property type="entry name" value="ACETYL-COENZYME A CARBOXYLASE CARBOXYL TRANSFERASE SUBUNIT BETA, CHLOROPLASTIC"/>
    <property type="match status" value="1"/>
</dbReference>
<keyword evidence="11 13" id="KW-0275">Fatty acid biosynthesis</keyword>
<dbReference type="SUPFAM" id="SSF52096">
    <property type="entry name" value="ClpP/crotonase"/>
    <property type="match status" value="1"/>
</dbReference>
<evidence type="ECO:0000256" key="5">
    <source>
        <dbReference type="ARBA" id="ARBA00022741"/>
    </source>
</evidence>
<sequence>MIRDLFRKNHKKKYATISIEQSNNEMPEGLMVKCPECKKNVLTKELMENLKVCPSCDHHLKMTAWERVEIFLDESTFTSMDDHLQTENPLNFPGYTEKVKSDSEKTGLNEAVLTGVGEIDGRKVVVAIMDSHFRMGSMGSVVGEKITRAIEKATELKIPFIIFTASGGARMQEGVLSLMQMAKTSVALRRHSDHGLLYISILTHPTTGGVSASFASIGDINIAEPKALIGFAGRRVIEQTVREKLPENFQTAEFLMDHGQLDAVIHRKEMKEKVSSLVKMHTSKEITTW</sequence>
<evidence type="ECO:0000256" key="2">
    <source>
        <dbReference type="ARBA" id="ARBA00022516"/>
    </source>
</evidence>
<evidence type="ECO:0000313" key="15">
    <source>
        <dbReference type="EMBL" id="PZX06968.1"/>
    </source>
</evidence>
<dbReference type="InterPro" id="IPR029045">
    <property type="entry name" value="ClpP/crotonase-like_dom_sf"/>
</dbReference>
<feature type="zinc finger region" description="C4-type" evidence="13">
    <location>
        <begin position="34"/>
        <end position="56"/>
    </location>
</feature>
<evidence type="ECO:0000256" key="7">
    <source>
        <dbReference type="ARBA" id="ARBA00022832"/>
    </source>
</evidence>
<proteinExistence type="inferred from homology"/>
<feature type="binding site" evidence="13">
    <location>
        <position position="37"/>
    </location>
    <ligand>
        <name>Zn(2+)</name>
        <dbReference type="ChEBI" id="CHEBI:29105"/>
    </ligand>
</feature>
<dbReference type="GO" id="GO:2001295">
    <property type="term" value="P:malonyl-CoA biosynthetic process"/>
    <property type="evidence" value="ECO:0007669"/>
    <property type="project" value="UniProtKB-UniRule"/>
</dbReference>
<keyword evidence="9 13" id="KW-0067">ATP-binding</keyword>
<evidence type="ECO:0000256" key="13">
    <source>
        <dbReference type="HAMAP-Rule" id="MF_01395"/>
    </source>
</evidence>
<evidence type="ECO:0000256" key="6">
    <source>
        <dbReference type="ARBA" id="ARBA00022771"/>
    </source>
</evidence>
<keyword evidence="3 13" id="KW-0808">Transferase</keyword>
<evidence type="ECO:0000256" key="10">
    <source>
        <dbReference type="ARBA" id="ARBA00023098"/>
    </source>
</evidence>
<dbReference type="OrthoDB" id="9772975at2"/>
<comment type="similarity">
    <text evidence="13">Belongs to the AccD/PCCB family.</text>
</comment>
<keyword evidence="6 13" id="KW-0863">Zinc-finger</keyword>
<evidence type="ECO:0000256" key="4">
    <source>
        <dbReference type="ARBA" id="ARBA00022723"/>
    </source>
</evidence>
<feature type="binding site" evidence="13">
    <location>
        <position position="56"/>
    </location>
    <ligand>
        <name>Zn(2+)</name>
        <dbReference type="ChEBI" id="CHEBI:29105"/>
    </ligand>
</feature>
<dbReference type="Pfam" id="PF01039">
    <property type="entry name" value="Carboxyl_trans"/>
    <property type="match status" value="1"/>
</dbReference>
<dbReference type="AlphaFoldDB" id="A0A2W7MKC1"/>